<dbReference type="PANTHER" id="PTHR21071">
    <property type="entry name" value="UDP-N-ACETYLENOLPYRUVOYLGLUCOSAMINE REDUCTASE"/>
    <property type="match status" value="1"/>
</dbReference>
<keyword evidence="3" id="KW-0133">Cell shape</keyword>
<dbReference type="InterPro" id="IPR036635">
    <property type="entry name" value="MurB_C_sf"/>
</dbReference>
<keyword evidence="3" id="KW-0963">Cytoplasm</keyword>
<keyword evidence="3" id="KW-0285">Flavoprotein</keyword>
<feature type="active site" description="Proton donor" evidence="3">
    <location>
        <position position="229"/>
    </location>
</feature>
<reference evidence="5 6" key="1">
    <citation type="journal article" date="2016" name="Int. J. Syst. Evol. Microbiol.">
        <title>Paraphotobacterium marinum gen. nov., sp. nov., a member of the family Vibrionaceae, isolated from surface seawater.</title>
        <authorList>
            <person name="Huang Z."/>
            <person name="Dong C."/>
            <person name="Shao Z."/>
        </authorList>
    </citation>
    <scope>NUCLEOTIDE SEQUENCE [LARGE SCALE GENOMIC DNA]</scope>
    <source>
        <strain evidence="5 6">NSCS20N07D</strain>
    </source>
</reference>
<dbReference type="PROSITE" id="PS51387">
    <property type="entry name" value="FAD_PCMH"/>
    <property type="match status" value="1"/>
</dbReference>
<evidence type="ECO:0000313" key="6">
    <source>
        <dbReference type="Proteomes" id="UP000242175"/>
    </source>
</evidence>
<dbReference type="PANTHER" id="PTHR21071:SF4">
    <property type="entry name" value="UDP-N-ACETYLENOLPYRUVOYLGLUCOSAMINE REDUCTASE"/>
    <property type="match status" value="1"/>
</dbReference>
<evidence type="ECO:0000256" key="1">
    <source>
        <dbReference type="ARBA" id="ARBA00010485"/>
    </source>
</evidence>
<keyword evidence="3" id="KW-0573">Peptidoglycan synthesis</keyword>
<dbReference type="EMBL" id="CP022355">
    <property type="protein sequence ID" value="ASK78223.1"/>
    <property type="molecule type" value="Genomic_DNA"/>
</dbReference>
<comment type="pathway">
    <text evidence="3">Cell wall biogenesis; peptidoglycan biosynthesis.</text>
</comment>
<organism evidence="5 6">
    <name type="scientific">Paraphotobacterium marinum</name>
    <dbReference type="NCBI Taxonomy" id="1755811"/>
    <lineage>
        <taxon>Bacteria</taxon>
        <taxon>Pseudomonadati</taxon>
        <taxon>Pseudomonadota</taxon>
        <taxon>Gammaproteobacteria</taxon>
        <taxon>Vibrionales</taxon>
        <taxon>Vibrionaceae</taxon>
        <taxon>Paraphotobacterium</taxon>
    </lineage>
</organism>
<dbReference type="InterPro" id="IPR036318">
    <property type="entry name" value="FAD-bd_PCMH-like_sf"/>
</dbReference>
<keyword evidence="3" id="KW-0132">Cell division</keyword>
<comment type="catalytic activity">
    <reaction evidence="3">
        <text>UDP-N-acetyl-alpha-D-muramate + NADP(+) = UDP-N-acetyl-3-O-(1-carboxyvinyl)-alpha-D-glucosamine + NADPH + H(+)</text>
        <dbReference type="Rhea" id="RHEA:12248"/>
        <dbReference type="ChEBI" id="CHEBI:15378"/>
        <dbReference type="ChEBI" id="CHEBI:57783"/>
        <dbReference type="ChEBI" id="CHEBI:58349"/>
        <dbReference type="ChEBI" id="CHEBI:68483"/>
        <dbReference type="ChEBI" id="CHEBI:70757"/>
        <dbReference type="EC" id="1.3.1.98"/>
    </reaction>
</comment>
<dbReference type="EC" id="1.3.1.98" evidence="3"/>
<name>A0A220VE78_9GAMM</name>
<dbReference type="GO" id="GO:0008360">
    <property type="term" value="P:regulation of cell shape"/>
    <property type="evidence" value="ECO:0007669"/>
    <property type="project" value="UniProtKB-KW"/>
</dbReference>
<sequence>MKIFENISLKKYNSFQLKVKAKKLIEIESAEDLKLINSEVYEDNYLVLGEGTNTLFCGDYLGTILVNKILDETIHEDLNFYYVSFGAGVNWDYAVRFCLSKGIKGLENLALIPGVCGAAPIQNIGAYGIEFKDFCECVDYFDVEEQKLQRIYKSDCEFGYRDSIFKRSLKNAIITKVHLKIPKEWKPSINYNGLNTLGNNVTANEIYTKVVEIRKLKLPNYHVLGNGGSFFKNPVITRKRLANLQSLNVNIPFYDVDEFYVKFLQRG</sequence>
<comment type="cofactor">
    <cofactor evidence="3">
        <name>FAD</name>
        <dbReference type="ChEBI" id="CHEBI:57692"/>
    </cofactor>
</comment>
<dbReference type="RefSeq" id="WP_089073132.1">
    <property type="nucleotide sequence ID" value="NZ_CP022355.1"/>
</dbReference>
<dbReference type="GO" id="GO:0009252">
    <property type="term" value="P:peptidoglycan biosynthetic process"/>
    <property type="evidence" value="ECO:0007669"/>
    <property type="project" value="UniProtKB-UniRule"/>
</dbReference>
<dbReference type="SUPFAM" id="SSF56176">
    <property type="entry name" value="FAD-binding/transporter-associated domain-like"/>
    <property type="match status" value="1"/>
</dbReference>
<dbReference type="Pfam" id="PF01565">
    <property type="entry name" value="FAD_binding_4"/>
    <property type="match status" value="1"/>
</dbReference>
<dbReference type="InterPro" id="IPR016166">
    <property type="entry name" value="FAD-bd_PCMH"/>
</dbReference>
<dbReference type="Gene3D" id="3.30.43.10">
    <property type="entry name" value="Uridine Diphospho-n-acetylenolpyruvylglucosamine Reductase, domain 2"/>
    <property type="match status" value="1"/>
</dbReference>
<dbReference type="AlphaFoldDB" id="A0A220VE78"/>
<keyword evidence="3" id="KW-0521">NADP</keyword>
<proteinExistence type="inferred from homology"/>
<dbReference type="GO" id="GO:0008762">
    <property type="term" value="F:UDP-N-acetylmuramate dehydrogenase activity"/>
    <property type="evidence" value="ECO:0007669"/>
    <property type="project" value="UniProtKB-UniRule"/>
</dbReference>
<dbReference type="InterPro" id="IPR016169">
    <property type="entry name" value="FAD-bd_PCMH_sub2"/>
</dbReference>
<dbReference type="HAMAP" id="MF_00037">
    <property type="entry name" value="MurB"/>
    <property type="match status" value="1"/>
</dbReference>
<dbReference type="KEGG" id="pmai:CF386_03860"/>
<dbReference type="NCBIfam" id="NF000755">
    <property type="entry name" value="PRK00046.1"/>
    <property type="match status" value="1"/>
</dbReference>
<dbReference type="GO" id="GO:0005829">
    <property type="term" value="C:cytosol"/>
    <property type="evidence" value="ECO:0007669"/>
    <property type="project" value="TreeGrafter"/>
</dbReference>
<dbReference type="GO" id="GO:0051301">
    <property type="term" value="P:cell division"/>
    <property type="evidence" value="ECO:0007669"/>
    <property type="project" value="UniProtKB-KW"/>
</dbReference>
<protein>
    <recommendedName>
        <fullName evidence="3">UDP-N-acetylenolpyruvoylglucosamine reductase</fullName>
        <ecNumber evidence="3">1.3.1.98</ecNumber>
    </recommendedName>
    <alternativeName>
        <fullName evidence="3">UDP-N-acetylmuramate dehydrogenase</fullName>
    </alternativeName>
</protein>
<evidence type="ECO:0000256" key="3">
    <source>
        <dbReference type="HAMAP-Rule" id="MF_00037"/>
    </source>
</evidence>
<evidence type="ECO:0000313" key="5">
    <source>
        <dbReference type="EMBL" id="ASK78223.1"/>
    </source>
</evidence>
<dbReference type="GO" id="GO:0071949">
    <property type="term" value="F:FAD binding"/>
    <property type="evidence" value="ECO:0007669"/>
    <property type="project" value="InterPro"/>
</dbReference>
<gene>
    <name evidence="3" type="primary">murB</name>
    <name evidence="5" type="ORF">CF386_03860</name>
</gene>
<dbReference type="Proteomes" id="UP000242175">
    <property type="component" value="Chromosome large"/>
</dbReference>
<dbReference type="GO" id="GO:0071555">
    <property type="term" value="P:cell wall organization"/>
    <property type="evidence" value="ECO:0007669"/>
    <property type="project" value="UniProtKB-KW"/>
</dbReference>
<comment type="function">
    <text evidence="3">Cell wall formation.</text>
</comment>
<keyword evidence="3" id="KW-0560">Oxidoreductase</keyword>
<dbReference type="SUPFAM" id="SSF56194">
    <property type="entry name" value="Uridine diphospho-N-Acetylenolpyruvylglucosamine reductase, MurB, C-terminal domain"/>
    <property type="match status" value="1"/>
</dbReference>
<keyword evidence="3" id="KW-0961">Cell wall biogenesis/degradation</keyword>
<dbReference type="InterPro" id="IPR003170">
    <property type="entry name" value="MurB"/>
</dbReference>
<comment type="similarity">
    <text evidence="1 3">Belongs to the MurB family.</text>
</comment>
<evidence type="ECO:0000259" key="4">
    <source>
        <dbReference type="PROSITE" id="PS51387"/>
    </source>
</evidence>
<keyword evidence="3" id="KW-0131">Cell cycle</keyword>
<dbReference type="Gene3D" id="3.30.465.10">
    <property type="match status" value="1"/>
</dbReference>
<dbReference type="NCBIfam" id="TIGR00179">
    <property type="entry name" value="murB"/>
    <property type="match status" value="1"/>
</dbReference>
<dbReference type="InterPro" id="IPR016167">
    <property type="entry name" value="FAD-bd_PCMH_sub1"/>
</dbReference>
<dbReference type="InterPro" id="IPR006094">
    <property type="entry name" value="Oxid_FAD_bind_N"/>
</dbReference>
<keyword evidence="2 3" id="KW-0274">FAD</keyword>
<dbReference type="OrthoDB" id="9804753at2"/>
<feature type="active site" evidence="3">
    <location>
        <position position="161"/>
    </location>
</feature>
<keyword evidence="6" id="KW-1185">Reference proteome</keyword>
<dbReference type="UniPathway" id="UPA00219"/>
<comment type="caution">
    <text evidence="3">Lacks conserved residue(s) required for the propagation of feature annotation.</text>
</comment>
<accession>A0A220VE78</accession>
<evidence type="ECO:0000256" key="2">
    <source>
        <dbReference type="ARBA" id="ARBA00022827"/>
    </source>
</evidence>
<comment type="subcellular location">
    <subcellularLocation>
        <location evidence="3">Cytoplasm</location>
    </subcellularLocation>
</comment>
<feature type="domain" description="FAD-binding PCMH-type" evidence="4">
    <location>
        <begin position="17"/>
        <end position="184"/>
    </location>
</feature>